<comment type="caution">
    <text evidence="3">The sequence shown here is derived from an EMBL/GenBank/DDBJ whole genome shotgun (WGS) entry which is preliminary data.</text>
</comment>
<name>A0AAD7EK66_9AGAR</name>
<protein>
    <recommendedName>
        <fullName evidence="5">Secreted protein</fullName>
    </recommendedName>
</protein>
<organism evidence="3 4">
    <name type="scientific">Mycena albidolilacea</name>
    <dbReference type="NCBI Taxonomy" id="1033008"/>
    <lineage>
        <taxon>Eukaryota</taxon>
        <taxon>Fungi</taxon>
        <taxon>Dikarya</taxon>
        <taxon>Basidiomycota</taxon>
        <taxon>Agaricomycotina</taxon>
        <taxon>Agaricomycetes</taxon>
        <taxon>Agaricomycetidae</taxon>
        <taxon>Agaricales</taxon>
        <taxon>Marasmiineae</taxon>
        <taxon>Mycenaceae</taxon>
        <taxon>Mycena</taxon>
    </lineage>
</organism>
<evidence type="ECO:0000313" key="3">
    <source>
        <dbReference type="EMBL" id="KAJ7328699.1"/>
    </source>
</evidence>
<evidence type="ECO:0000256" key="1">
    <source>
        <dbReference type="SAM" id="MobiDB-lite"/>
    </source>
</evidence>
<evidence type="ECO:0000313" key="4">
    <source>
        <dbReference type="Proteomes" id="UP001218218"/>
    </source>
</evidence>
<feature type="chain" id="PRO_5042121391" description="Secreted protein" evidence="2">
    <location>
        <begin position="25"/>
        <end position="106"/>
    </location>
</feature>
<accession>A0AAD7EK66</accession>
<evidence type="ECO:0008006" key="5">
    <source>
        <dbReference type="Google" id="ProtNLM"/>
    </source>
</evidence>
<sequence length="106" mass="12014">MPGYNSVWIFLVSCFLRLLMQVLRRPYMVPHPAPYLSTEQLYNHPSPYAAPETTITASDDAVNTTRKRASSMSDETPAAAKRGRGRLRKDANAHVPAKPNLFYRTY</sequence>
<keyword evidence="2" id="KW-0732">Signal</keyword>
<keyword evidence="4" id="KW-1185">Reference proteome</keyword>
<proteinExistence type="predicted"/>
<dbReference type="Proteomes" id="UP001218218">
    <property type="component" value="Unassembled WGS sequence"/>
</dbReference>
<feature type="region of interest" description="Disordered" evidence="1">
    <location>
        <begin position="66"/>
        <end position="99"/>
    </location>
</feature>
<gene>
    <name evidence="3" type="ORF">DFH08DRAFT_815475</name>
</gene>
<dbReference type="EMBL" id="JARIHO010000038">
    <property type="protein sequence ID" value="KAJ7328699.1"/>
    <property type="molecule type" value="Genomic_DNA"/>
</dbReference>
<evidence type="ECO:0000256" key="2">
    <source>
        <dbReference type="SAM" id="SignalP"/>
    </source>
</evidence>
<reference evidence="3" key="1">
    <citation type="submission" date="2023-03" db="EMBL/GenBank/DDBJ databases">
        <title>Massive genome expansion in bonnet fungi (Mycena s.s.) driven by repeated elements and novel gene families across ecological guilds.</title>
        <authorList>
            <consortium name="Lawrence Berkeley National Laboratory"/>
            <person name="Harder C.B."/>
            <person name="Miyauchi S."/>
            <person name="Viragh M."/>
            <person name="Kuo A."/>
            <person name="Thoen E."/>
            <person name="Andreopoulos B."/>
            <person name="Lu D."/>
            <person name="Skrede I."/>
            <person name="Drula E."/>
            <person name="Henrissat B."/>
            <person name="Morin E."/>
            <person name="Kohler A."/>
            <person name="Barry K."/>
            <person name="LaButti K."/>
            <person name="Morin E."/>
            <person name="Salamov A."/>
            <person name="Lipzen A."/>
            <person name="Mereny Z."/>
            <person name="Hegedus B."/>
            <person name="Baldrian P."/>
            <person name="Stursova M."/>
            <person name="Weitz H."/>
            <person name="Taylor A."/>
            <person name="Grigoriev I.V."/>
            <person name="Nagy L.G."/>
            <person name="Martin F."/>
            <person name="Kauserud H."/>
        </authorList>
    </citation>
    <scope>NUCLEOTIDE SEQUENCE</scope>
    <source>
        <strain evidence="3">CBHHK002</strain>
    </source>
</reference>
<dbReference type="AlphaFoldDB" id="A0AAD7EK66"/>
<feature type="signal peptide" evidence="2">
    <location>
        <begin position="1"/>
        <end position="24"/>
    </location>
</feature>